<sequence length="223" mass="22860">MSLTDDLQAQAERSAAAATPEVNAGRRASVDAVVALGLARTAITVGDHAPEFVLPDVTGAPVRLSDLLTTGPVVVSFYRGGWCPYCNLELHALQAALPALTAAGGTLVAISPDAPDASLSTAEKQSLEFAVLSDTSATAITAFGLNFTVDSVTRAVLSEPDAKDARARGIKTEVLPIPATYVIGTDGTVAYAFVDPSYTHRAEPAEIVAAVAALTGRTPKASV</sequence>
<dbReference type="Pfam" id="PF00578">
    <property type="entry name" value="AhpC-TSA"/>
    <property type="match status" value="1"/>
</dbReference>
<protein>
    <recommendedName>
        <fullName evidence="2">thioredoxin-dependent peroxiredoxin</fullName>
        <ecNumber evidence="2">1.11.1.24</ecNumber>
    </recommendedName>
    <alternativeName>
        <fullName evidence="10">Bacterioferritin comigratory protein</fullName>
    </alternativeName>
    <alternativeName>
        <fullName evidence="8">Thioredoxin peroxidase</fullName>
    </alternativeName>
</protein>
<evidence type="ECO:0000256" key="3">
    <source>
        <dbReference type="ARBA" id="ARBA00022559"/>
    </source>
</evidence>
<evidence type="ECO:0000256" key="2">
    <source>
        <dbReference type="ARBA" id="ARBA00013017"/>
    </source>
</evidence>
<evidence type="ECO:0000256" key="7">
    <source>
        <dbReference type="ARBA" id="ARBA00023284"/>
    </source>
</evidence>
<dbReference type="EC" id="1.11.1.24" evidence="2"/>
<dbReference type="Gene3D" id="3.40.30.10">
    <property type="entry name" value="Glutaredoxin"/>
    <property type="match status" value="1"/>
</dbReference>
<dbReference type="InterPro" id="IPR036249">
    <property type="entry name" value="Thioredoxin-like_sf"/>
</dbReference>
<dbReference type="InterPro" id="IPR050924">
    <property type="entry name" value="Peroxiredoxin_BCP/PrxQ"/>
</dbReference>
<dbReference type="InterPro" id="IPR013766">
    <property type="entry name" value="Thioredoxin_domain"/>
</dbReference>
<dbReference type="GO" id="GO:0008379">
    <property type="term" value="F:thioredoxin peroxidase activity"/>
    <property type="evidence" value="ECO:0007669"/>
    <property type="project" value="TreeGrafter"/>
</dbReference>
<evidence type="ECO:0000256" key="11">
    <source>
        <dbReference type="ARBA" id="ARBA00049091"/>
    </source>
</evidence>
<name>A0A7Y9ZC80_9MICO</name>
<dbReference type="CDD" id="cd02970">
    <property type="entry name" value="PRX_like2"/>
    <property type="match status" value="1"/>
</dbReference>
<feature type="domain" description="Thioredoxin" evidence="12">
    <location>
        <begin position="43"/>
        <end position="216"/>
    </location>
</feature>
<evidence type="ECO:0000256" key="9">
    <source>
        <dbReference type="ARBA" id="ARBA00038489"/>
    </source>
</evidence>
<keyword evidence="3" id="KW-0575">Peroxidase</keyword>
<evidence type="ECO:0000256" key="6">
    <source>
        <dbReference type="ARBA" id="ARBA00023157"/>
    </source>
</evidence>
<comment type="function">
    <text evidence="1">Thiol-specific peroxidase that catalyzes the reduction of hydrogen peroxide and organic hydroperoxides to water and alcohols, respectively. Plays a role in cell protection against oxidative stress by detoxifying peroxides and as sensor of hydrogen peroxide-mediated signaling events.</text>
</comment>
<evidence type="ECO:0000313" key="13">
    <source>
        <dbReference type="EMBL" id="NYI42724.1"/>
    </source>
</evidence>
<evidence type="ECO:0000256" key="1">
    <source>
        <dbReference type="ARBA" id="ARBA00003330"/>
    </source>
</evidence>
<dbReference type="GO" id="GO:0005737">
    <property type="term" value="C:cytoplasm"/>
    <property type="evidence" value="ECO:0007669"/>
    <property type="project" value="TreeGrafter"/>
</dbReference>
<reference evidence="13 14" key="1">
    <citation type="submission" date="2020-07" db="EMBL/GenBank/DDBJ databases">
        <title>Sequencing the genomes of 1000 actinobacteria strains.</title>
        <authorList>
            <person name="Klenk H.-P."/>
        </authorList>
    </citation>
    <scope>NUCLEOTIDE SEQUENCE [LARGE SCALE GENOMIC DNA]</scope>
    <source>
        <strain evidence="13 14">DSM 19970</strain>
    </source>
</reference>
<accession>A0A7Y9ZC80</accession>
<comment type="caution">
    <text evidence="13">The sequence shown here is derived from an EMBL/GenBank/DDBJ whole genome shotgun (WGS) entry which is preliminary data.</text>
</comment>
<keyword evidence="14" id="KW-1185">Reference proteome</keyword>
<keyword evidence="5" id="KW-0560">Oxidoreductase</keyword>
<dbReference type="PANTHER" id="PTHR42801">
    <property type="entry name" value="THIOREDOXIN-DEPENDENT PEROXIDE REDUCTASE"/>
    <property type="match status" value="1"/>
</dbReference>
<proteinExistence type="inferred from homology"/>
<dbReference type="EMBL" id="JACBZO010000001">
    <property type="protein sequence ID" value="NYI42724.1"/>
    <property type="molecule type" value="Genomic_DNA"/>
</dbReference>
<dbReference type="InterPro" id="IPR000866">
    <property type="entry name" value="AhpC/TSA"/>
</dbReference>
<dbReference type="RefSeq" id="WP_062075245.1">
    <property type="nucleotide sequence ID" value="NZ_JACBZO010000001.1"/>
</dbReference>
<keyword evidence="6" id="KW-1015">Disulfide bond</keyword>
<keyword evidence="7" id="KW-0676">Redox-active center</keyword>
<dbReference type="SUPFAM" id="SSF52833">
    <property type="entry name" value="Thioredoxin-like"/>
    <property type="match status" value="1"/>
</dbReference>
<evidence type="ECO:0000256" key="5">
    <source>
        <dbReference type="ARBA" id="ARBA00023002"/>
    </source>
</evidence>
<evidence type="ECO:0000259" key="12">
    <source>
        <dbReference type="PROSITE" id="PS51352"/>
    </source>
</evidence>
<evidence type="ECO:0000313" key="14">
    <source>
        <dbReference type="Proteomes" id="UP000547973"/>
    </source>
</evidence>
<comment type="catalytic activity">
    <reaction evidence="11">
        <text>a hydroperoxide + [thioredoxin]-dithiol = an alcohol + [thioredoxin]-disulfide + H2O</text>
        <dbReference type="Rhea" id="RHEA:62620"/>
        <dbReference type="Rhea" id="RHEA-COMP:10698"/>
        <dbReference type="Rhea" id="RHEA-COMP:10700"/>
        <dbReference type="ChEBI" id="CHEBI:15377"/>
        <dbReference type="ChEBI" id="CHEBI:29950"/>
        <dbReference type="ChEBI" id="CHEBI:30879"/>
        <dbReference type="ChEBI" id="CHEBI:35924"/>
        <dbReference type="ChEBI" id="CHEBI:50058"/>
        <dbReference type="EC" id="1.11.1.24"/>
    </reaction>
</comment>
<dbReference type="OrthoDB" id="9809746at2"/>
<evidence type="ECO:0000256" key="4">
    <source>
        <dbReference type="ARBA" id="ARBA00022862"/>
    </source>
</evidence>
<organism evidence="13 14">
    <name type="scientific">Demequina lutea</name>
    <dbReference type="NCBI Taxonomy" id="431489"/>
    <lineage>
        <taxon>Bacteria</taxon>
        <taxon>Bacillati</taxon>
        <taxon>Actinomycetota</taxon>
        <taxon>Actinomycetes</taxon>
        <taxon>Micrococcales</taxon>
        <taxon>Demequinaceae</taxon>
        <taxon>Demequina</taxon>
    </lineage>
</organism>
<dbReference type="GO" id="GO:0034599">
    <property type="term" value="P:cellular response to oxidative stress"/>
    <property type="evidence" value="ECO:0007669"/>
    <property type="project" value="TreeGrafter"/>
</dbReference>
<evidence type="ECO:0000256" key="10">
    <source>
        <dbReference type="ARBA" id="ARBA00041373"/>
    </source>
</evidence>
<gene>
    <name evidence="13" type="ORF">BKA03_002843</name>
</gene>
<keyword evidence="4" id="KW-0049">Antioxidant</keyword>
<evidence type="ECO:0000256" key="8">
    <source>
        <dbReference type="ARBA" id="ARBA00032824"/>
    </source>
</evidence>
<dbReference type="PROSITE" id="PS51352">
    <property type="entry name" value="THIOREDOXIN_2"/>
    <property type="match status" value="1"/>
</dbReference>
<dbReference type="AlphaFoldDB" id="A0A7Y9ZC80"/>
<dbReference type="GO" id="GO:0045454">
    <property type="term" value="P:cell redox homeostasis"/>
    <property type="evidence" value="ECO:0007669"/>
    <property type="project" value="TreeGrafter"/>
</dbReference>
<dbReference type="PANTHER" id="PTHR42801:SF7">
    <property type="entry name" value="SLL1159 PROTEIN"/>
    <property type="match status" value="1"/>
</dbReference>
<dbReference type="Proteomes" id="UP000547973">
    <property type="component" value="Unassembled WGS sequence"/>
</dbReference>
<comment type="similarity">
    <text evidence="9">Belongs to the peroxiredoxin family. BCP/PrxQ subfamily.</text>
</comment>